<reference evidence="14" key="2">
    <citation type="submission" date="2025-08" db="UniProtKB">
        <authorList>
            <consortium name="Ensembl"/>
        </authorList>
    </citation>
    <scope>IDENTIFICATION</scope>
</reference>
<dbReference type="Bgee" id="ENSGACG00000014784">
    <property type="expression patterns" value="Expressed in zone of skin and 13 other cell types or tissues"/>
</dbReference>
<keyword evidence="6" id="KW-0647">Proteasome</keyword>
<dbReference type="FunFam" id="1.25.40.570:FF:000009">
    <property type="entry name" value="26S proteasome non-ATPase regulatory subunit 3"/>
    <property type="match status" value="1"/>
</dbReference>
<evidence type="ECO:0000256" key="11">
    <source>
        <dbReference type="ARBA" id="ARBA00083241"/>
    </source>
</evidence>
<keyword evidence="3" id="KW-1017">Isopeptide bond</keyword>
<comment type="similarity">
    <text evidence="2">Belongs to the proteasome subunit S3 family.</text>
</comment>
<evidence type="ECO:0000256" key="9">
    <source>
        <dbReference type="ARBA" id="ARBA00075103"/>
    </source>
</evidence>
<evidence type="ECO:0000256" key="1">
    <source>
        <dbReference type="ARBA" id="ARBA00002362"/>
    </source>
</evidence>
<dbReference type="Proteomes" id="UP000007635">
    <property type="component" value="Chromosome XI"/>
</dbReference>
<evidence type="ECO:0000256" key="12">
    <source>
        <dbReference type="SAM" id="MobiDB-lite"/>
    </source>
</evidence>
<dbReference type="InterPro" id="IPR036390">
    <property type="entry name" value="WH_DNA-bd_sf"/>
</dbReference>
<evidence type="ECO:0000313" key="15">
    <source>
        <dbReference type="Proteomes" id="UP000007635"/>
    </source>
</evidence>
<protein>
    <recommendedName>
        <fullName evidence="8">26S proteasome non-ATPase regulatory subunit 3</fullName>
    </recommendedName>
    <alternativeName>
        <fullName evidence="9">26S proteasome regulatory subunit RPN3</fullName>
    </alternativeName>
    <alternativeName>
        <fullName evidence="11">26S proteasome regulatory subunit S3</fullName>
    </alternativeName>
    <alternativeName>
        <fullName evidence="10">Proteasome subunit p58</fullName>
    </alternativeName>
</protein>
<evidence type="ECO:0000256" key="7">
    <source>
        <dbReference type="ARBA" id="ARBA00063952"/>
    </source>
</evidence>
<dbReference type="GO" id="GO:0030234">
    <property type="term" value="F:enzyme regulator activity"/>
    <property type="evidence" value="ECO:0007669"/>
    <property type="project" value="InterPro"/>
</dbReference>
<feature type="compositionally biased region" description="Acidic residues" evidence="12">
    <location>
        <begin position="31"/>
        <end position="40"/>
    </location>
</feature>
<dbReference type="InterPro" id="IPR011990">
    <property type="entry name" value="TPR-like_helical_dom_sf"/>
</dbReference>
<dbReference type="GO" id="GO:0042176">
    <property type="term" value="P:regulation of protein catabolic process"/>
    <property type="evidence" value="ECO:0007669"/>
    <property type="project" value="InterPro"/>
</dbReference>
<keyword evidence="4" id="KW-0597">Phosphoprotein</keyword>
<dbReference type="Gene3D" id="1.25.40.570">
    <property type="match status" value="1"/>
</dbReference>
<sequence>MKETVAKRRGDKAGNPDSKAEKPKDPGPETQDVEMPEEDAANVAKQPKELDSLTLDDIREHVKQIEKAVSGKEPRFVLRALRALPSTSRRLNTNVLHKAVFGFFTNNTSTRDFLLGFLEEPMEMAEGDVQFRPRTGKAASTPLLPEVEAYLQLLLVVHLTNSKRYSEAQKVSDDLLQKIGSKNRRALDLVAAKCYYYHARVYEFLKQFDTMRSSSPSSFLHTRLRTATLRHDADGQAVLLNLLLRNYLHFNLYDQAEKLVSKSVFPELANNNEWARYLYYTGRIKAIQLEYTEARRTLTNALRKAPQHTAVGFKQTVHKLLIVVELLLGEIPDRLQFRQPSLKRSLMPYFLLTQAVRAGNLAKFNQVLEQFGEKFQTDGTYTLIIRLRHNVIKTGVRMISLSYSRISLADIAQKLQLDSPEDAEFIVAKAIRDGVIEASINHEKGFVQSKETMDIYGTREPQLAFHQRISFCLDIHNMSVKAMRFPPKAYNKDLESVEERREREQQDLEFAKEMAEDDDDSFP</sequence>
<feature type="region of interest" description="Disordered" evidence="12">
    <location>
        <begin position="491"/>
        <end position="523"/>
    </location>
</feature>
<dbReference type="SMART" id="SM00088">
    <property type="entry name" value="PINT"/>
    <property type="match status" value="1"/>
</dbReference>
<dbReference type="AlphaFoldDB" id="G3PPJ1"/>
<keyword evidence="15" id="KW-1185">Reference proteome</keyword>
<dbReference type="PROSITE" id="PS50250">
    <property type="entry name" value="PCI"/>
    <property type="match status" value="1"/>
</dbReference>
<accession>G3PPJ1</accession>
<dbReference type="Pfam" id="PF25573">
    <property type="entry name" value="TPR_PSMD3_N"/>
    <property type="match status" value="1"/>
</dbReference>
<dbReference type="GO" id="GO:0006511">
    <property type="term" value="P:ubiquitin-dependent protein catabolic process"/>
    <property type="evidence" value="ECO:0007669"/>
    <property type="project" value="TreeGrafter"/>
</dbReference>
<dbReference type="GO" id="GO:0008541">
    <property type="term" value="C:proteasome regulatory particle, lid subcomplex"/>
    <property type="evidence" value="ECO:0007669"/>
    <property type="project" value="TreeGrafter"/>
</dbReference>
<evidence type="ECO:0000256" key="5">
    <source>
        <dbReference type="ARBA" id="ARBA00022843"/>
    </source>
</evidence>
<evidence type="ECO:0000256" key="3">
    <source>
        <dbReference type="ARBA" id="ARBA00022499"/>
    </source>
</evidence>
<comment type="function">
    <text evidence="1">Component of the 26S proteasome, a multiprotein complex involved in the ATP-dependent degradation of ubiquitinated proteins. This complex plays a key role in the maintenance of protein homeostasis by removing misfolded or damaged proteins, which could impair cellular functions, and by removing proteins whose functions are no longer required. Therefore, the proteasome participates in numerous cellular processes, including cell cycle progression, apoptosis, or DNA damage repair.</text>
</comment>
<evidence type="ECO:0000313" key="14">
    <source>
        <dbReference type="Ensembl" id="ENSGACP00000019525.2"/>
    </source>
</evidence>
<name>G3PPJ1_GASAC</name>
<evidence type="ECO:0000256" key="6">
    <source>
        <dbReference type="ARBA" id="ARBA00022942"/>
    </source>
</evidence>
<dbReference type="PANTHER" id="PTHR10758:SF2">
    <property type="entry name" value="26S PROTEASOME NON-ATPASE REGULATORY SUBUNIT 3"/>
    <property type="match status" value="1"/>
</dbReference>
<feature type="region of interest" description="Disordered" evidence="12">
    <location>
        <begin position="1"/>
        <end position="50"/>
    </location>
</feature>
<dbReference type="Ensembl" id="ENSGACT00000019563.2">
    <property type="protein sequence ID" value="ENSGACP00000019525.2"/>
    <property type="gene ID" value="ENSGACG00000014784.2"/>
</dbReference>
<comment type="subunit">
    <text evidence="7">Component of the 19S proteasome regulatory particle complex. The 26S proteasome consists of a 20S core particle (CP) and two 19S regulatory subunits (RP). The regulatory particle is made of a lid composed of 9 subunits including PSMD3, a base containing 6 ATPases and few additional components. Interacts with UBQLN1 (via ubiquitin-like domain). Interacts with ERCC6.</text>
</comment>
<reference evidence="14 15" key="1">
    <citation type="journal article" date="2021" name="G3 (Bethesda)">
        <title>Improved contiguity of the threespine stickleback genome using long-read sequencing.</title>
        <authorList>
            <person name="Nath S."/>
            <person name="Shaw D.E."/>
            <person name="White M.A."/>
        </authorList>
    </citation>
    <scope>NUCLEOTIDE SEQUENCE [LARGE SCALE GENOMIC DNA]</scope>
    <source>
        <strain evidence="14 15">Lake Benthic</strain>
    </source>
</reference>
<dbReference type="SMART" id="SM00753">
    <property type="entry name" value="PAM"/>
    <property type="match status" value="1"/>
</dbReference>
<dbReference type="GeneTree" id="ENSGT00940000153653"/>
<evidence type="ECO:0000256" key="2">
    <source>
        <dbReference type="ARBA" id="ARBA00007912"/>
    </source>
</evidence>
<evidence type="ECO:0000256" key="10">
    <source>
        <dbReference type="ARBA" id="ARBA00080169"/>
    </source>
</evidence>
<evidence type="ECO:0000256" key="4">
    <source>
        <dbReference type="ARBA" id="ARBA00022553"/>
    </source>
</evidence>
<feature type="compositionally biased region" description="Basic and acidic residues" evidence="12">
    <location>
        <begin position="491"/>
        <end position="514"/>
    </location>
</feature>
<dbReference type="InterPro" id="IPR050756">
    <property type="entry name" value="CSN3"/>
</dbReference>
<feature type="compositionally biased region" description="Basic and acidic residues" evidence="12">
    <location>
        <begin position="1"/>
        <end position="27"/>
    </location>
</feature>
<dbReference type="Pfam" id="PF01399">
    <property type="entry name" value="PCI"/>
    <property type="match status" value="1"/>
</dbReference>
<reference evidence="14" key="3">
    <citation type="submission" date="2025-09" db="UniProtKB">
        <authorList>
            <consortium name="Ensembl"/>
        </authorList>
    </citation>
    <scope>IDENTIFICATION</scope>
</reference>
<dbReference type="SUPFAM" id="SSF46785">
    <property type="entry name" value="Winged helix' DNA-binding domain"/>
    <property type="match status" value="1"/>
</dbReference>
<dbReference type="InterPro" id="IPR057985">
    <property type="entry name" value="TPR_PSMD3_N"/>
</dbReference>
<evidence type="ECO:0000259" key="13">
    <source>
        <dbReference type="PROSITE" id="PS50250"/>
    </source>
</evidence>
<organism evidence="14 15">
    <name type="scientific">Gasterosteus aculeatus aculeatus</name>
    <name type="common">three-spined stickleback</name>
    <dbReference type="NCBI Taxonomy" id="481459"/>
    <lineage>
        <taxon>Eukaryota</taxon>
        <taxon>Metazoa</taxon>
        <taxon>Chordata</taxon>
        <taxon>Craniata</taxon>
        <taxon>Vertebrata</taxon>
        <taxon>Euteleostomi</taxon>
        <taxon>Actinopterygii</taxon>
        <taxon>Neopterygii</taxon>
        <taxon>Teleostei</taxon>
        <taxon>Neoteleostei</taxon>
        <taxon>Acanthomorphata</taxon>
        <taxon>Eupercaria</taxon>
        <taxon>Perciformes</taxon>
        <taxon>Cottioidei</taxon>
        <taxon>Gasterosteales</taxon>
        <taxon>Gasterosteidae</taxon>
        <taxon>Gasterosteus</taxon>
    </lineage>
</organism>
<proteinExistence type="inferred from homology"/>
<dbReference type="STRING" id="69293.ENSGACP00000019525"/>
<keyword evidence="5" id="KW-0832">Ubl conjugation</keyword>
<dbReference type="OMA" id="AKVYFYF"/>
<dbReference type="eggNOG" id="KOG2581">
    <property type="taxonomic scope" value="Eukaryota"/>
</dbReference>
<dbReference type="InterPro" id="IPR013586">
    <property type="entry name" value="PSMD3_C"/>
</dbReference>
<dbReference type="InterPro" id="IPR000717">
    <property type="entry name" value="PCI_dom"/>
</dbReference>
<dbReference type="Pfam" id="PF08375">
    <property type="entry name" value="Rpn3_C"/>
    <property type="match status" value="1"/>
</dbReference>
<dbReference type="InParanoid" id="G3PPJ1"/>
<evidence type="ECO:0000256" key="8">
    <source>
        <dbReference type="ARBA" id="ARBA00071764"/>
    </source>
</evidence>
<feature type="domain" description="PCI" evidence="13">
    <location>
        <begin position="275"/>
        <end position="454"/>
    </location>
</feature>
<dbReference type="Gene3D" id="1.25.40.10">
    <property type="entry name" value="Tetratricopeptide repeat domain"/>
    <property type="match status" value="1"/>
</dbReference>
<dbReference type="FunCoup" id="G3PPJ1">
    <property type="interactions" value="2042"/>
</dbReference>
<dbReference type="FunFam" id="1.25.40.10:FF:000174">
    <property type="entry name" value="26S proteasome non-ATPase regulatory subunit 3"/>
    <property type="match status" value="1"/>
</dbReference>
<dbReference type="PANTHER" id="PTHR10758">
    <property type="entry name" value="26S PROTEASOME NON-ATPASE REGULATORY SUBUNIT 3/COP9 SIGNALOSOME COMPLEX SUBUNIT 3"/>
    <property type="match status" value="1"/>
</dbReference>